<feature type="chain" id="PRO_5029603842" evidence="4">
    <location>
        <begin position="18"/>
        <end position="687"/>
    </location>
</feature>
<protein>
    <submittedName>
        <fullName evidence="6">DgyrCDS624</fullName>
    </submittedName>
</protein>
<feature type="signal peptide" evidence="4">
    <location>
        <begin position="1"/>
        <end position="17"/>
    </location>
</feature>
<dbReference type="Gene3D" id="3.20.20.300">
    <property type="entry name" value="Glycoside hydrolase, family 3, N-terminal domain"/>
    <property type="match status" value="2"/>
</dbReference>
<evidence type="ECO:0000256" key="1">
    <source>
        <dbReference type="ARBA" id="ARBA00022729"/>
    </source>
</evidence>
<keyword evidence="1 4" id="KW-0732">Signal</keyword>
<dbReference type="InterPro" id="IPR036962">
    <property type="entry name" value="Glyco_hydro_3_N_sf"/>
</dbReference>
<dbReference type="Gene3D" id="3.40.50.1700">
    <property type="entry name" value="Glycoside hydrolase family 3 C-terminal domain"/>
    <property type="match status" value="1"/>
</dbReference>
<dbReference type="Proteomes" id="UP000549394">
    <property type="component" value="Unassembled WGS sequence"/>
</dbReference>
<dbReference type="EMBL" id="CAJFCJ010000001">
    <property type="protein sequence ID" value="CAD5111306.1"/>
    <property type="molecule type" value="Genomic_DNA"/>
</dbReference>
<dbReference type="GO" id="GO:0045493">
    <property type="term" value="P:xylan catabolic process"/>
    <property type="evidence" value="ECO:0007669"/>
    <property type="project" value="InterPro"/>
</dbReference>
<dbReference type="GO" id="GO:0031222">
    <property type="term" value="P:arabinan catabolic process"/>
    <property type="evidence" value="ECO:0007669"/>
    <property type="project" value="TreeGrafter"/>
</dbReference>
<dbReference type="GO" id="GO:0046556">
    <property type="term" value="F:alpha-L-arabinofuranosidase activity"/>
    <property type="evidence" value="ECO:0007669"/>
    <property type="project" value="TreeGrafter"/>
</dbReference>
<accession>A0A7I8V6R4</accession>
<evidence type="ECO:0000313" key="6">
    <source>
        <dbReference type="EMBL" id="CAD5111306.1"/>
    </source>
</evidence>
<dbReference type="Pfam" id="PF01915">
    <property type="entry name" value="Glyco_hydro_3_C"/>
    <property type="match status" value="1"/>
</dbReference>
<dbReference type="Pfam" id="PF00933">
    <property type="entry name" value="Glyco_hydro_3"/>
    <property type="match status" value="1"/>
</dbReference>
<keyword evidence="3" id="KW-0326">Glycosidase</keyword>
<evidence type="ECO:0000256" key="4">
    <source>
        <dbReference type="SAM" id="SignalP"/>
    </source>
</evidence>
<evidence type="ECO:0000259" key="5">
    <source>
        <dbReference type="SMART" id="SM01217"/>
    </source>
</evidence>
<keyword evidence="7" id="KW-1185">Reference proteome</keyword>
<dbReference type="PANTHER" id="PTHR42721:SF42">
    <property type="entry name" value="FIBRONECTIN TYPE III-LIKE DOMAIN-CONTAINING PROTEIN"/>
    <property type="match status" value="1"/>
</dbReference>
<dbReference type="InterPro" id="IPR002772">
    <property type="entry name" value="Glyco_hydro_3_C"/>
</dbReference>
<gene>
    <name evidence="6" type="ORF">DGYR_LOCUS621</name>
</gene>
<dbReference type="GO" id="GO:0009044">
    <property type="term" value="F:xylan 1,4-beta-xylosidase activity"/>
    <property type="evidence" value="ECO:0007669"/>
    <property type="project" value="InterPro"/>
</dbReference>
<proteinExistence type="predicted"/>
<dbReference type="InterPro" id="IPR017853">
    <property type="entry name" value="GH"/>
</dbReference>
<dbReference type="InterPro" id="IPR013783">
    <property type="entry name" value="Ig-like_fold"/>
</dbReference>
<dbReference type="AlphaFoldDB" id="A0A7I8V6R4"/>
<dbReference type="Gene3D" id="2.60.40.10">
    <property type="entry name" value="Immunoglobulins"/>
    <property type="match status" value="1"/>
</dbReference>
<evidence type="ECO:0000256" key="3">
    <source>
        <dbReference type="ARBA" id="ARBA00023295"/>
    </source>
</evidence>
<reference evidence="6 7" key="1">
    <citation type="submission" date="2020-08" db="EMBL/GenBank/DDBJ databases">
        <authorList>
            <person name="Hejnol A."/>
        </authorList>
    </citation>
    <scope>NUCLEOTIDE SEQUENCE [LARGE SCALE GENOMIC DNA]</scope>
</reference>
<dbReference type="InterPro" id="IPR044993">
    <property type="entry name" value="BXL"/>
</dbReference>
<dbReference type="SMART" id="SM01217">
    <property type="entry name" value="Fn3_like"/>
    <property type="match status" value="1"/>
</dbReference>
<dbReference type="InterPro" id="IPR036881">
    <property type="entry name" value="Glyco_hydro_3_C_sf"/>
</dbReference>
<evidence type="ECO:0000313" key="7">
    <source>
        <dbReference type="Proteomes" id="UP000549394"/>
    </source>
</evidence>
<comment type="caution">
    <text evidence="6">The sequence shown here is derived from an EMBL/GenBank/DDBJ whole genome shotgun (WGS) entry which is preliminary data.</text>
</comment>
<sequence>MLVKLFLICYCLKCSISEYPFRNISLSWAERVDDLVNRLTVDELIGQMSHGGGPSTGGPVPGIKRLGISPYSFATECIHGVMLRNATCFPQAIGLAATFSEDSVRNAAFVIATEARAIYNKFRKQGIYENYASISCFAPFINLVRHPLWGRIQEVYGEDPYLSGKIASAFVKGLHGDHKRYIKVSSGCKVVSAHSGPENIPQSRFSFDSKVSERDMRLTYLANVQACIEAGTFNLMCSYNSPVDAAADAVNAGVDLELSPDGHRSFFYNLTQAVKYGKVKVTALRESVKKLFYTRMRLGEFDPEYLNPYSKINTNVIQSKKHREVARKLAEQSFVLLKNLKETLPILKIINRLALIGPMVNDTGQLYGSYSPLIMQEYATTGMSLIALSKVAHIIKGCDDTRCKKYNSTAVKIAVSESDFSIVFLGTGVAVETEGMDRSNMDLPGHQEQLLKDVVSASKGNPVVVILFTGGPVKITWAMESKNVHAILQAWFPGQETGTALRRVLAHGGKFVTSPSGRLPYTWPRDLGQVPPMVDYSMKNRTYRYMMDKPLLEFGFGLSYTKFRYSNLSVYPTVVRNIGQKVKINFKVQNVGHYPSEEVPQVYIRWLDTKEEMPKLQLVAFKRTSAIKENRGLSLTFTIEGKQLAVWKDVGGFVLERGRIEIFVGGQQPSYLRLSNSNSLRHIITVA</sequence>
<dbReference type="SUPFAM" id="SSF51445">
    <property type="entry name" value="(Trans)glycosidases"/>
    <property type="match status" value="1"/>
</dbReference>
<organism evidence="6 7">
    <name type="scientific">Dimorphilus gyrociliatus</name>
    <dbReference type="NCBI Taxonomy" id="2664684"/>
    <lineage>
        <taxon>Eukaryota</taxon>
        <taxon>Metazoa</taxon>
        <taxon>Spiralia</taxon>
        <taxon>Lophotrochozoa</taxon>
        <taxon>Annelida</taxon>
        <taxon>Polychaeta</taxon>
        <taxon>Polychaeta incertae sedis</taxon>
        <taxon>Dinophilidae</taxon>
        <taxon>Dimorphilus</taxon>
    </lineage>
</organism>
<name>A0A7I8V6R4_9ANNE</name>
<dbReference type="OrthoDB" id="47059at2759"/>
<dbReference type="SUPFAM" id="SSF52279">
    <property type="entry name" value="Beta-D-glucan exohydrolase, C-terminal domain"/>
    <property type="match status" value="1"/>
</dbReference>
<keyword evidence="2" id="KW-0378">Hydrolase</keyword>
<evidence type="ECO:0000256" key="2">
    <source>
        <dbReference type="ARBA" id="ARBA00022801"/>
    </source>
</evidence>
<dbReference type="PANTHER" id="PTHR42721">
    <property type="entry name" value="SUGAR HYDROLASE-RELATED"/>
    <property type="match status" value="1"/>
</dbReference>
<dbReference type="InterPro" id="IPR001764">
    <property type="entry name" value="Glyco_hydro_3_N"/>
</dbReference>
<feature type="domain" description="Fibronectin type III-like" evidence="5">
    <location>
        <begin position="598"/>
        <end position="668"/>
    </location>
</feature>
<dbReference type="InterPro" id="IPR026891">
    <property type="entry name" value="Fn3-like"/>
</dbReference>
<dbReference type="Pfam" id="PF14310">
    <property type="entry name" value="Fn3-like"/>
    <property type="match status" value="1"/>
</dbReference>